<proteinExistence type="predicted"/>
<dbReference type="EMBL" id="JWLW01000023">
    <property type="protein sequence ID" value="KHT50664.1"/>
    <property type="molecule type" value="Genomic_DNA"/>
</dbReference>
<gene>
    <name evidence="1" type="ORF">RJ41_12815</name>
</gene>
<dbReference type="GeneID" id="56344204"/>
<comment type="caution">
    <text evidence="1">The sequence shown here is derived from an EMBL/GenBank/DDBJ whole genome shotgun (WGS) entry which is preliminary data.</text>
</comment>
<dbReference type="GO" id="GO:0003677">
    <property type="term" value="F:DNA binding"/>
    <property type="evidence" value="ECO:0007669"/>
    <property type="project" value="UniProtKB-KW"/>
</dbReference>
<dbReference type="AlphaFoldDB" id="A0A0B3Y3L1"/>
<sequence length="68" mass="7640">MSKRVKRRFVAGATCPKCQELDTISLYFENNVEKLECVACGYNEAQTDEKVSAATRSNENVIGIFKPH</sequence>
<dbReference type="RefSeq" id="WP_012520152.1">
    <property type="nucleotide sequence ID" value="NZ_JWLW01000023.1"/>
</dbReference>
<organism evidence="1 2">
    <name type="scientific">Alteromonas marina</name>
    <dbReference type="NCBI Taxonomy" id="203795"/>
    <lineage>
        <taxon>Bacteria</taxon>
        <taxon>Pseudomonadati</taxon>
        <taxon>Pseudomonadota</taxon>
        <taxon>Gammaproteobacteria</taxon>
        <taxon>Alteromonadales</taxon>
        <taxon>Alteromonadaceae</taxon>
        <taxon>Alteromonas/Salinimonas group</taxon>
        <taxon>Alteromonas</taxon>
    </lineage>
</organism>
<dbReference type="NCBIfam" id="TIGR02443">
    <property type="entry name" value="YheV family putative zinc ribbon protein"/>
    <property type="match status" value="1"/>
</dbReference>
<dbReference type="Pfam" id="PF09526">
    <property type="entry name" value="DUF2387"/>
    <property type="match status" value="1"/>
</dbReference>
<dbReference type="Proteomes" id="UP000031197">
    <property type="component" value="Unassembled WGS sequence"/>
</dbReference>
<dbReference type="InterPro" id="IPR012658">
    <property type="entry name" value="YheV"/>
</dbReference>
<reference evidence="1 2" key="1">
    <citation type="submission" date="2014-12" db="EMBL/GenBank/DDBJ databases">
        <title>Genome sequencing of Alteromonas marina AD001.</title>
        <authorList>
            <person name="Adrian T.G.S."/>
            <person name="Chan K.G."/>
        </authorList>
    </citation>
    <scope>NUCLEOTIDE SEQUENCE [LARGE SCALE GENOMIC DNA]</scope>
    <source>
        <strain evidence="1 2">AD001</strain>
    </source>
</reference>
<keyword evidence="1" id="KW-0238">DNA-binding</keyword>
<protein>
    <submittedName>
        <fullName evidence="1">DNA-binding protein</fullName>
    </submittedName>
</protein>
<name>A0A0B3Y3L1_9ALTE</name>
<keyword evidence="2" id="KW-1185">Reference proteome</keyword>
<evidence type="ECO:0000313" key="1">
    <source>
        <dbReference type="EMBL" id="KHT50664.1"/>
    </source>
</evidence>
<dbReference type="OrthoDB" id="5881059at2"/>
<accession>A0A0B3Y3L1</accession>
<evidence type="ECO:0000313" key="2">
    <source>
        <dbReference type="Proteomes" id="UP000031197"/>
    </source>
</evidence>